<evidence type="ECO:0000256" key="3">
    <source>
        <dbReference type="ARBA" id="ARBA00022475"/>
    </source>
</evidence>
<dbReference type="GO" id="GO:0005886">
    <property type="term" value="C:plasma membrane"/>
    <property type="evidence" value="ECO:0007669"/>
    <property type="project" value="UniProtKB-SubCell"/>
</dbReference>
<evidence type="ECO:0000256" key="5">
    <source>
        <dbReference type="ARBA" id="ARBA00022989"/>
    </source>
</evidence>
<feature type="transmembrane region" description="Helical" evidence="7">
    <location>
        <begin position="103"/>
        <end position="123"/>
    </location>
</feature>
<feature type="transmembrane region" description="Helical" evidence="7">
    <location>
        <begin position="58"/>
        <end position="82"/>
    </location>
</feature>
<comment type="caution">
    <text evidence="9">The sequence shown here is derived from an EMBL/GenBank/DDBJ whole genome shotgun (WGS) entry which is preliminary data.</text>
</comment>
<feature type="transmembrane region" description="Helical" evidence="7">
    <location>
        <begin position="225"/>
        <end position="246"/>
    </location>
</feature>
<comment type="subcellular location">
    <subcellularLocation>
        <location evidence="1 7">Cell membrane</location>
        <topology evidence="1 7">Multi-pass membrane protein</topology>
    </subcellularLocation>
</comment>
<dbReference type="Proteomes" id="UP000029046">
    <property type="component" value="Unassembled WGS sequence"/>
</dbReference>
<dbReference type="SUPFAM" id="SSF161098">
    <property type="entry name" value="MetI-like"/>
    <property type="match status" value="1"/>
</dbReference>
<feature type="transmembrane region" description="Helical" evidence="7">
    <location>
        <begin position="129"/>
        <end position="148"/>
    </location>
</feature>
<evidence type="ECO:0000313" key="9">
    <source>
        <dbReference type="EMBL" id="KFI61088.1"/>
    </source>
</evidence>
<keyword evidence="4 7" id="KW-0812">Transmembrane</keyword>
<feature type="transmembrane region" description="Helical" evidence="7">
    <location>
        <begin position="169"/>
        <end position="186"/>
    </location>
</feature>
<comment type="similarity">
    <text evidence="7">Belongs to the binding-protein-dependent transport system permease family.</text>
</comment>
<dbReference type="GO" id="GO:0042918">
    <property type="term" value="P:alkanesulfonate transmembrane transport"/>
    <property type="evidence" value="ECO:0007669"/>
    <property type="project" value="UniProtKB-ARBA"/>
</dbReference>
<keyword evidence="3" id="KW-1003">Cell membrane</keyword>
<dbReference type="InterPro" id="IPR035906">
    <property type="entry name" value="MetI-like_sf"/>
</dbReference>
<evidence type="ECO:0000313" key="10">
    <source>
        <dbReference type="Proteomes" id="UP000029046"/>
    </source>
</evidence>
<evidence type="ECO:0000256" key="2">
    <source>
        <dbReference type="ARBA" id="ARBA00022448"/>
    </source>
</evidence>
<evidence type="ECO:0000256" key="7">
    <source>
        <dbReference type="RuleBase" id="RU363032"/>
    </source>
</evidence>
<dbReference type="AlphaFoldDB" id="A0A087AQN8"/>
<dbReference type="RefSeq" id="WP_033506149.1">
    <property type="nucleotide sequence ID" value="NZ_JAYARX010000166.1"/>
</dbReference>
<dbReference type="CDD" id="cd06261">
    <property type="entry name" value="TM_PBP2"/>
    <property type="match status" value="1"/>
</dbReference>
<dbReference type="PANTHER" id="PTHR30151">
    <property type="entry name" value="ALKANE SULFONATE ABC TRANSPORTER-RELATED, MEMBRANE SUBUNIT"/>
    <property type="match status" value="1"/>
</dbReference>
<feature type="transmembrane region" description="Helical" evidence="7">
    <location>
        <begin position="192"/>
        <end position="213"/>
    </location>
</feature>
<dbReference type="PROSITE" id="PS50928">
    <property type="entry name" value="ABC_TM1"/>
    <property type="match status" value="1"/>
</dbReference>
<evidence type="ECO:0000256" key="4">
    <source>
        <dbReference type="ARBA" id="ARBA00022692"/>
    </source>
</evidence>
<evidence type="ECO:0000259" key="8">
    <source>
        <dbReference type="PROSITE" id="PS50928"/>
    </source>
</evidence>
<accession>A0A087AQN8</accession>
<dbReference type="OrthoDB" id="9796361at2"/>
<organism evidence="9 10">
    <name type="scientific">Bifidobacterium pullorum subsp. gallinarum</name>
    <dbReference type="NCBI Taxonomy" id="78344"/>
    <lineage>
        <taxon>Bacteria</taxon>
        <taxon>Bacillati</taxon>
        <taxon>Actinomycetota</taxon>
        <taxon>Actinomycetes</taxon>
        <taxon>Bifidobacteriales</taxon>
        <taxon>Bifidobacteriaceae</taxon>
        <taxon>Bifidobacterium</taxon>
    </lineage>
</organism>
<dbReference type="EMBL" id="JGYX01000002">
    <property type="protein sequence ID" value="KFI61088.1"/>
    <property type="molecule type" value="Genomic_DNA"/>
</dbReference>
<protein>
    <submittedName>
        <fullName evidence="9">ABC transporter permease</fullName>
    </submittedName>
</protein>
<dbReference type="Pfam" id="PF00528">
    <property type="entry name" value="BPD_transp_1"/>
    <property type="match status" value="1"/>
</dbReference>
<dbReference type="Gene3D" id="1.10.3720.10">
    <property type="entry name" value="MetI-like"/>
    <property type="match status" value="1"/>
</dbReference>
<keyword evidence="5 7" id="KW-1133">Transmembrane helix</keyword>
<gene>
    <name evidence="9" type="ORF">BIGA_0516</name>
</gene>
<dbReference type="PANTHER" id="PTHR30151:SF38">
    <property type="entry name" value="ALIPHATIC SULFONATES TRANSPORT PERMEASE PROTEIN SSUC-RELATED"/>
    <property type="match status" value="1"/>
</dbReference>
<reference evidence="9 10" key="1">
    <citation type="submission" date="2014-03" db="EMBL/GenBank/DDBJ databases">
        <title>Genomics of Bifidobacteria.</title>
        <authorList>
            <person name="Ventura M."/>
            <person name="Milani C."/>
            <person name="Lugli G.A."/>
        </authorList>
    </citation>
    <scope>NUCLEOTIDE SEQUENCE [LARGE SCALE GENOMIC DNA]</scope>
    <source>
        <strain evidence="9 10">LMG 11586</strain>
    </source>
</reference>
<evidence type="ECO:0000256" key="1">
    <source>
        <dbReference type="ARBA" id="ARBA00004651"/>
    </source>
</evidence>
<keyword evidence="6 7" id="KW-0472">Membrane</keyword>
<dbReference type="FunFam" id="1.10.3720.10:FF:000003">
    <property type="entry name" value="Aliphatic sulfonate ABC transporter permease"/>
    <property type="match status" value="1"/>
</dbReference>
<sequence>MRKHALRRRIAAVAAAWASTLLLLLWWYFATLSPADTRPLPSPAEVVGAWNDLDAEGLLWPSIGISLLRVASGLALGIILAVPAGLVAGASRVGLAIIDKPIHMLRAVPFPALAPLFIVVFGIGETMKIGLITVGVFGLVYVNLRDGVRNLDPRLFELAKVYHFSRATLFLRVLLPGALPGFMTGLRFALTVAWIALVTCETVNSSTGIGYMLSRSQQFSRTDQTVLCIVLYAILGLLSETIVTLLERAALPWRYARH</sequence>
<name>A0A087AQN8_9BIFI</name>
<dbReference type="InterPro" id="IPR000515">
    <property type="entry name" value="MetI-like"/>
</dbReference>
<keyword evidence="10" id="KW-1185">Reference proteome</keyword>
<dbReference type="eggNOG" id="COG0600">
    <property type="taxonomic scope" value="Bacteria"/>
</dbReference>
<evidence type="ECO:0000256" key="6">
    <source>
        <dbReference type="ARBA" id="ARBA00023136"/>
    </source>
</evidence>
<feature type="domain" description="ABC transmembrane type-1" evidence="8">
    <location>
        <begin position="63"/>
        <end position="247"/>
    </location>
</feature>
<proteinExistence type="inferred from homology"/>
<keyword evidence="2 7" id="KW-0813">Transport</keyword>